<evidence type="ECO:0000313" key="1">
    <source>
        <dbReference type="EMBL" id="EEG50054.1"/>
    </source>
</evidence>
<dbReference type="Proteomes" id="UP000003100">
    <property type="component" value="Unassembled WGS sequence"/>
</dbReference>
<accession>C0CJK8</accession>
<dbReference type="EMBL" id="ACBZ01000044">
    <property type="protein sequence ID" value="EEG50054.1"/>
    <property type="molecule type" value="Genomic_DNA"/>
</dbReference>
<dbReference type="AlphaFoldDB" id="C0CJK8"/>
<reference evidence="1 2" key="2">
    <citation type="submission" date="2009-02" db="EMBL/GenBank/DDBJ databases">
        <title>Draft genome sequence of Blautia hydrogenotrophica DSM 10507 (Ruminococcus hydrogenotrophicus DSM 10507).</title>
        <authorList>
            <person name="Sudarsanam P."/>
            <person name="Ley R."/>
            <person name="Guruge J."/>
            <person name="Turnbaugh P.J."/>
            <person name="Mahowald M."/>
            <person name="Liep D."/>
            <person name="Gordon J."/>
        </authorList>
    </citation>
    <scope>NUCLEOTIDE SEQUENCE [LARGE SCALE GENOMIC DNA]</scope>
    <source>
        <strain evidence="2">DSM 10507 / JCM 14656 / S5a33</strain>
    </source>
</reference>
<reference evidence="1 2" key="1">
    <citation type="submission" date="2009-01" db="EMBL/GenBank/DDBJ databases">
        <authorList>
            <person name="Fulton L."/>
            <person name="Clifton S."/>
            <person name="Fulton B."/>
            <person name="Xu J."/>
            <person name="Minx P."/>
            <person name="Pepin K.H."/>
            <person name="Johnson M."/>
            <person name="Bhonagiri V."/>
            <person name="Nash W.E."/>
            <person name="Mardis E.R."/>
            <person name="Wilson R.K."/>
        </authorList>
    </citation>
    <scope>NUCLEOTIDE SEQUENCE [LARGE SCALE GENOMIC DNA]</scope>
    <source>
        <strain evidence="2">DSM 10507 / JCM 14656 / S5a33</strain>
    </source>
</reference>
<evidence type="ECO:0000313" key="2">
    <source>
        <dbReference type="Proteomes" id="UP000003100"/>
    </source>
</evidence>
<name>C0CJK8_BLAHS</name>
<proteinExistence type="predicted"/>
<dbReference type="PATRIC" id="fig|476272.21.peg.2375"/>
<organism evidence="1 2">
    <name type="scientific">Blautia hydrogenotrophica (strain DSM 10507 / JCM 14656 / S5a33)</name>
    <name type="common">Ruminococcus hydrogenotrophicus</name>
    <dbReference type="NCBI Taxonomy" id="476272"/>
    <lineage>
        <taxon>Bacteria</taxon>
        <taxon>Bacillati</taxon>
        <taxon>Bacillota</taxon>
        <taxon>Clostridia</taxon>
        <taxon>Lachnospirales</taxon>
        <taxon>Lachnospiraceae</taxon>
        <taxon>Blautia</taxon>
    </lineage>
</organism>
<protein>
    <submittedName>
        <fullName evidence="1">Uncharacterized protein</fullName>
    </submittedName>
</protein>
<sequence length="49" mass="5652">MKICGFVVCCPRYCSDAQSAVLLNKRCTILRTQTRTKIVLFCTLYTLYI</sequence>
<dbReference type="HOGENOM" id="CLU_3132870_0_0_9"/>
<comment type="caution">
    <text evidence="1">The sequence shown here is derived from an EMBL/GenBank/DDBJ whole genome shotgun (WGS) entry which is preliminary data.</text>
</comment>
<keyword evidence="2" id="KW-1185">Reference proteome</keyword>
<gene>
    <name evidence="1" type="ORF">RUMHYD_01028</name>
</gene>